<protein>
    <submittedName>
        <fullName evidence="1">Uncharacterized protein</fullName>
    </submittedName>
</protein>
<accession>A0A5N5IC20</accession>
<evidence type="ECO:0000313" key="2">
    <source>
        <dbReference type="Proteomes" id="UP000327157"/>
    </source>
</evidence>
<proteinExistence type="predicted"/>
<reference evidence="1 2" key="3">
    <citation type="submission" date="2019-11" db="EMBL/GenBank/DDBJ databases">
        <title>A de novo genome assembly of a pear dwarfing rootstock.</title>
        <authorList>
            <person name="Wang F."/>
            <person name="Wang J."/>
            <person name="Li S."/>
            <person name="Zhang Y."/>
            <person name="Fang M."/>
            <person name="Ma L."/>
            <person name="Zhao Y."/>
            <person name="Jiang S."/>
        </authorList>
    </citation>
    <scope>NUCLEOTIDE SEQUENCE [LARGE SCALE GENOMIC DNA]</scope>
    <source>
        <strain evidence="1">S2</strain>
        <tissue evidence="1">Leaf</tissue>
    </source>
</reference>
<name>A0A5N5IC20_9ROSA</name>
<dbReference type="AlphaFoldDB" id="A0A5N5IC20"/>
<sequence length="218" mass="23591">MTSTPRPTPTATTATTALAKMDHTPVNPVDSVPYAPASSTSSVALPVSAQHAYRCPCTPDQMMPLRSTTDTTTILMTSTRTWWRTLIGFSPNATSSGNVTCTSISRCLMICRSLSRRIARTSSKTDKIVGFGSAKKAKGNKFNWGKKTLLHHSGSRPFSYRMEASRKIDNFADVYIRPGDELTNSLHVSNYGGERSVGASGVRLLTSFGHADRVCGSH</sequence>
<evidence type="ECO:0000313" key="1">
    <source>
        <dbReference type="EMBL" id="KAB2632984.1"/>
    </source>
</evidence>
<dbReference type="OrthoDB" id="1921870at2759"/>
<dbReference type="Proteomes" id="UP000327157">
    <property type="component" value="Chromosome 6"/>
</dbReference>
<keyword evidence="2" id="KW-1185">Reference proteome</keyword>
<gene>
    <name evidence="1" type="ORF">D8674_029231</name>
</gene>
<reference evidence="2" key="2">
    <citation type="submission" date="2019-10" db="EMBL/GenBank/DDBJ databases">
        <title>A de novo genome assembly of a pear dwarfing rootstock.</title>
        <authorList>
            <person name="Wang F."/>
            <person name="Wang J."/>
            <person name="Li S."/>
            <person name="Zhang Y."/>
            <person name="Fang M."/>
            <person name="Ma L."/>
            <person name="Zhao Y."/>
            <person name="Jiang S."/>
        </authorList>
    </citation>
    <scope>NUCLEOTIDE SEQUENCE [LARGE SCALE GENOMIC DNA]</scope>
</reference>
<comment type="caution">
    <text evidence="1">The sequence shown here is derived from an EMBL/GenBank/DDBJ whole genome shotgun (WGS) entry which is preliminary data.</text>
</comment>
<reference evidence="1 2" key="1">
    <citation type="submission" date="2019-09" db="EMBL/GenBank/DDBJ databases">
        <authorList>
            <person name="Ou C."/>
        </authorList>
    </citation>
    <scope>NUCLEOTIDE SEQUENCE [LARGE SCALE GENOMIC DNA]</scope>
    <source>
        <strain evidence="1">S2</strain>
        <tissue evidence="1">Leaf</tissue>
    </source>
</reference>
<dbReference type="EMBL" id="SMOL01000120">
    <property type="protein sequence ID" value="KAB2632984.1"/>
    <property type="molecule type" value="Genomic_DNA"/>
</dbReference>
<organism evidence="1 2">
    <name type="scientific">Pyrus ussuriensis x Pyrus communis</name>
    <dbReference type="NCBI Taxonomy" id="2448454"/>
    <lineage>
        <taxon>Eukaryota</taxon>
        <taxon>Viridiplantae</taxon>
        <taxon>Streptophyta</taxon>
        <taxon>Embryophyta</taxon>
        <taxon>Tracheophyta</taxon>
        <taxon>Spermatophyta</taxon>
        <taxon>Magnoliopsida</taxon>
        <taxon>eudicotyledons</taxon>
        <taxon>Gunneridae</taxon>
        <taxon>Pentapetalae</taxon>
        <taxon>rosids</taxon>
        <taxon>fabids</taxon>
        <taxon>Rosales</taxon>
        <taxon>Rosaceae</taxon>
        <taxon>Amygdaloideae</taxon>
        <taxon>Maleae</taxon>
        <taxon>Pyrus</taxon>
    </lineage>
</organism>